<dbReference type="AlphaFoldDB" id="A0AAV1YE29"/>
<gene>
    <name evidence="3" type="ORF">LLUT_LOCUS32869</name>
</gene>
<sequence>MAHFTGICLLFALLFLSHELICTEGRNLREQIESPNNATSPTKSVVATPSQLKNSAKSEEGTVEAFRPTTPGNSPGAVGLGKVGYWFGA</sequence>
<proteinExistence type="predicted"/>
<reference evidence="3 4" key="1">
    <citation type="submission" date="2024-03" db="EMBL/GenBank/DDBJ databases">
        <authorList>
            <person name="Martinez-Hernandez J."/>
        </authorList>
    </citation>
    <scope>NUCLEOTIDE SEQUENCE [LARGE SCALE GENOMIC DNA]</scope>
</reference>
<dbReference type="EMBL" id="CAXHTB010000023">
    <property type="protein sequence ID" value="CAL0331809.1"/>
    <property type="molecule type" value="Genomic_DNA"/>
</dbReference>
<evidence type="ECO:0000256" key="1">
    <source>
        <dbReference type="SAM" id="MobiDB-lite"/>
    </source>
</evidence>
<feature type="compositionally biased region" description="Polar residues" evidence="1">
    <location>
        <begin position="33"/>
        <end position="55"/>
    </location>
</feature>
<evidence type="ECO:0000256" key="2">
    <source>
        <dbReference type="SAM" id="SignalP"/>
    </source>
</evidence>
<keyword evidence="4" id="KW-1185">Reference proteome</keyword>
<accession>A0AAV1YE29</accession>
<organism evidence="3 4">
    <name type="scientific">Lupinus luteus</name>
    <name type="common">European yellow lupine</name>
    <dbReference type="NCBI Taxonomy" id="3873"/>
    <lineage>
        <taxon>Eukaryota</taxon>
        <taxon>Viridiplantae</taxon>
        <taxon>Streptophyta</taxon>
        <taxon>Embryophyta</taxon>
        <taxon>Tracheophyta</taxon>
        <taxon>Spermatophyta</taxon>
        <taxon>Magnoliopsida</taxon>
        <taxon>eudicotyledons</taxon>
        <taxon>Gunneridae</taxon>
        <taxon>Pentapetalae</taxon>
        <taxon>rosids</taxon>
        <taxon>fabids</taxon>
        <taxon>Fabales</taxon>
        <taxon>Fabaceae</taxon>
        <taxon>Papilionoideae</taxon>
        <taxon>50 kb inversion clade</taxon>
        <taxon>genistoids sensu lato</taxon>
        <taxon>core genistoids</taxon>
        <taxon>Genisteae</taxon>
        <taxon>Lupinus</taxon>
    </lineage>
</organism>
<feature type="region of interest" description="Disordered" evidence="1">
    <location>
        <begin position="32"/>
        <end position="78"/>
    </location>
</feature>
<keyword evidence="2" id="KW-0732">Signal</keyword>
<feature type="signal peptide" evidence="2">
    <location>
        <begin position="1"/>
        <end position="25"/>
    </location>
</feature>
<feature type="chain" id="PRO_5043438458" evidence="2">
    <location>
        <begin position="26"/>
        <end position="89"/>
    </location>
</feature>
<evidence type="ECO:0000313" key="3">
    <source>
        <dbReference type="EMBL" id="CAL0331809.1"/>
    </source>
</evidence>
<comment type="caution">
    <text evidence="3">The sequence shown here is derived from an EMBL/GenBank/DDBJ whole genome shotgun (WGS) entry which is preliminary data.</text>
</comment>
<dbReference type="Proteomes" id="UP001497480">
    <property type="component" value="Unassembled WGS sequence"/>
</dbReference>
<evidence type="ECO:0000313" key="4">
    <source>
        <dbReference type="Proteomes" id="UP001497480"/>
    </source>
</evidence>
<name>A0AAV1YE29_LUPLU</name>
<protein>
    <submittedName>
        <fullName evidence="3">Uncharacterized protein</fullName>
    </submittedName>
</protein>